<accession>A0A5A5RXQ4</accession>
<evidence type="ECO:0000313" key="1">
    <source>
        <dbReference type="EMBL" id="GCA73254.1"/>
    </source>
</evidence>
<sequence>MALSVTGNGLIVGSSNLIEICQRPEGCNLTVTVLGSQLSGICLDHRIGKGSVHLAK</sequence>
<evidence type="ECO:0000313" key="3">
    <source>
        <dbReference type="Proteomes" id="UP000324917"/>
    </source>
</evidence>
<comment type="caution">
    <text evidence="2">The sequence shown here is derived from an EMBL/GenBank/DDBJ whole genome shotgun (WGS) entry which is preliminary data.</text>
</comment>
<gene>
    <name evidence="1" type="ORF">MiTe_00069</name>
    <name evidence="2" type="ORF">MiTe_04884</name>
</gene>
<dbReference type="EMBL" id="BHVP01000001">
    <property type="protein sequence ID" value="GCA73254.1"/>
    <property type="molecule type" value="Genomic_DNA"/>
</dbReference>
<dbReference type="EMBL" id="BHVP01000468">
    <property type="protein sequence ID" value="GCA78021.1"/>
    <property type="molecule type" value="Genomic_DNA"/>
</dbReference>
<organism evidence="2 3">
    <name type="scientific">Microcystis aeruginosa NIES-2520</name>
    <dbReference type="NCBI Taxonomy" id="2303982"/>
    <lineage>
        <taxon>Bacteria</taxon>
        <taxon>Bacillati</taxon>
        <taxon>Cyanobacteriota</taxon>
        <taxon>Cyanophyceae</taxon>
        <taxon>Oscillatoriophycideae</taxon>
        <taxon>Chroococcales</taxon>
        <taxon>Microcystaceae</taxon>
        <taxon>Microcystis</taxon>
    </lineage>
</organism>
<dbReference type="AlphaFoldDB" id="A0A5A5RXQ4"/>
<reference evidence="2 3" key="1">
    <citation type="submission" date="2018-09" db="EMBL/GenBank/DDBJ databases">
        <title>Evolutionary history of phycoerythrin pigmentation in the water bloom-forming cyanobacterium Microcystis aeruginosa.</title>
        <authorList>
            <person name="Tanabe Y."/>
            <person name="Tanabe Y."/>
            <person name="Yamaguchi H."/>
        </authorList>
    </citation>
    <scope>NUCLEOTIDE SEQUENCE [LARGE SCALE GENOMIC DNA]</scope>
    <source>
        <strain evidence="2 3">NIES-2520</strain>
    </source>
</reference>
<proteinExistence type="predicted"/>
<name>A0A5A5RXQ4_MICAE</name>
<evidence type="ECO:0000313" key="2">
    <source>
        <dbReference type="EMBL" id="GCA78021.1"/>
    </source>
</evidence>
<dbReference type="Proteomes" id="UP000324917">
    <property type="component" value="Unassembled WGS sequence"/>
</dbReference>
<protein>
    <submittedName>
        <fullName evidence="2">Uncharacterized protein</fullName>
    </submittedName>
</protein>